<accession>G3PN03</accession>
<sequence length="85" mass="10099">MSISRLMFLTVSCLSRGADGTKLLHIYCFSSNWTRCRYPMLFMRTEGLTWTKEDKQTVNQGTFLFNIYFLCVMWSQHGDFLTKFF</sequence>
<dbReference type="Bgee" id="ENSGACG00000014397">
    <property type="expression patterns" value="Expressed in heart and 13 other cell types or tissues"/>
</dbReference>
<keyword evidence="1" id="KW-0732">Signal</keyword>
<name>G3PN03_GASAC</name>
<feature type="chain" id="PRO_5003449909" description="Secreted protein" evidence="1">
    <location>
        <begin position="21"/>
        <end position="85"/>
    </location>
</feature>
<dbReference type="InParanoid" id="G3PN03"/>
<evidence type="ECO:0008006" key="3">
    <source>
        <dbReference type="Google" id="ProtNLM"/>
    </source>
</evidence>
<evidence type="ECO:0000256" key="1">
    <source>
        <dbReference type="SAM" id="SignalP"/>
    </source>
</evidence>
<organism evidence="2">
    <name type="scientific">Gasterosteus aculeatus</name>
    <name type="common">Three-spined stickleback</name>
    <dbReference type="NCBI Taxonomy" id="69293"/>
    <lineage>
        <taxon>Eukaryota</taxon>
        <taxon>Metazoa</taxon>
        <taxon>Chordata</taxon>
        <taxon>Craniata</taxon>
        <taxon>Vertebrata</taxon>
        <taxon>Euteleostomi</taxon>
        <taxon>Actinopterygii</taxon>
        <taxon>Neopterygii</taxon>
        <taxon>Teleostei</taxon>
        <taxon>Neoteleostei</taxon>
        <taxon>Acanthomorphata</taxon>
        <taxon>Eupercaria</taxon>
        <taxon>Perciformes</taxon>
        <taxon>Cottioidei</taxon>
        <taxon>Gasterosteales</taxon>
        <taxon>Gasterosteidae</taxon>
        <taxon>Gasterosteus</taxon>
    </lineage>
</organism>
<protein>
    <recommendedName>
        <fullName evidence="3">Secreted protein</fullName>
    </recommendedName>
</protein>
<dbReference type="Ensembl" id="ENSGACT00000019024.1">
    <property type="protein sequence ID" value="ENSGACP00000018986.1"/>
    <property type="gene ID" value="ENSGACG00000014397.1"/>
</dbReference>
<feature type="signal peptide" evidence="1">
    <location>
        <begin position="1"/>
        <end position="20"/>
    </location>
</feature>
<evidence type="ECO:0000313" key="2">
    <source>
        <dbReference type="Ensembl" id="ENSGACP00000018986.1"/>
    </source>
</evidence>
<proteinExistence type="predicted"/>
<dbReference type="AlphaFoldDB" id="G3PN03"/>
<reference evidence="2" key="2">
    <citation type="submission" date="2024-04" db="UniProtKB">
        <authorList>
            <consortium name="Ensembl"/>
        </authorList>
    </citation>
    <scope>IDENTIFICATION</scope>
</reference>
<reference evidence="2" key="1">
    <citation type="submission" date="2006-01" db="EMBL/GenBank/DDBJ databases">
        <authorList>
            <person name="Lindblad-Toh K."/>
            <person name="Mauceli E."/>
            <person name="Grabherr M."/>
            <person name="Chang J.L."/>
            <person name="Lander E.S."/>
        </authorList>
    </citation>
    <scope>NUCLEOTIDE SEQUENCE [LARGE SCALE GENOMIC DNA]</scope>
</reference>